<evidence type="ECO:0000256" key="3">
    <source>
        <dbReference type="ARBA" id="ARBA00022525"/>
    </source>
</evidence>
<feature type="compositionally biased region" description="Basic and acidic residues" evidence="8">
    <location>
        <begin position="138"/>
        <end position="148"/>
    </location>
</feature>
<evidence type="ECO:0000256" key="2">
    <source>
        <dbReference type="ARBA" id="ARBA00009287"/>
    </source>
</evidence>
<dbReference type="InterPro" id="IPR000187">
    <property type="entry name" value="CRF"/>
</dbReference>
<reference evidence="11" key="1">
    <citation type="journal article" date="2017" name="Gen. Comp. Endocrinol.">
        <title>CRH peptide evolution occurred in three phases: Evidence from characterizing sea lamprey CRH system members.</title>
        <authorList>
            <person name="Endsin M.J."/>
            <person name="Michalec O."/>
            <person name="Manzon L.A."/>
            <person name="Lovejoy D.A."/>
            <person name="Manzon R.G."/>
        </authorList>
    </citation>
    <scope>NUCLEOTIDE SEQUENCE</scope>
    <source>
        <tissue evidence="11">Brain</tissue>
    </source>
</reference>
<dbReference type="SMART" id="SM00039">
    <property type="entry name" value="CRF"/>
    <property type="match status" value="1"/>
</dbReference>
<evidence type="ECO:0000313" key="13">
    <source>
        <dbReference type="RefSeq" id="XP_032810574.1"/>
    </source>
</evidence>
<dbReference type="PRINTS" id="PR01612">
    <property type="entry name" value="CRFFAMILY"/>
</dbReference>
<evidence type="ECO:0000256" key="5">
    <source>
        <dbReference type="ARBA" id="ARBA00022702"/>
    </source>
</evidence>
<dbReference type="InterPro" id="IPR018446">
    <property type="entry name" value="Corticotropin-releasing_fac_CS"/>
</dbReference>
<comment type="similarity">
    <text evidence="2">Belongs to the sauvagine/corticotropin-releasing factor/urotensin I family.</text>
</comment>
<feature type="signal peptide" evidence="9">
    <location>
        <begin position="1"/>
        <end position="25"/>
    </location>
</feature>
<organism evidence="11">
    <name type="scientific">Petromyzon marinus</name>
    <name type="common">Sea lamprey</name>
    <dbReference type="NCBI Taxonomy" id="7757"/>
    <lineage>
        <taxon>Eukaryota</taxon>
        <taxon>Metazoa</taxon>
        <taxon>Chordata</taxon>
        <taxon>Craniata</taxon>
        <taxon>Vertebrata</taxon>
        <taxon>Cyclostomata</taxon>
        <taxon>Hyperoartia</taxon>
        <taxon>Petromyzontiformes</taxon>
        <taxon>Petromyzontidae</taxon>
        <taxon>Petromyzon</taxon>
    </lineage>
</organism>
<accession>A0A1S5RIK6</accession>
<sequence length="188" mass="20600" precursor="true">MKSTSLLVLAAASLLVLIRAPEATGRSLQEPWAPGLPESDSARLLEMLEPRSQQGESPRQIDTSQVAYLSLHDHLLRLLRRMKYHRETMAGGVLPTADEENEHRMAEVLRRVGQVLAAGEVASLGAGGAVEGGDLGESDERPAKRSDEPPISLDLTFHLLREVLEMAKAEQLAQQAHTNRQIMENIGK</sequence>
<evidence type="ECO:0000256" key="1">
    <source>
        <dbReference type="ARBA" id="ARBA00004613"/>
    </source>
</evidence>
<dbReference type="KEGG" id="pmrn:116942592"/>
<proteinExistence type="evidence at transcript level"/>
<keyword evidence="3" id="KW-0964">Secreted</keyword>
<evidence type="ECO:0000313" key="12">
    <source>
        <dbReference type="Proteomes" id="UP001318040"/>
    </source>
</evidence>
<feature type="region of interest" description="Disordered" evidence="8">
    <location>
        <begin position="126"/>
        <end position="150"/>
    </location>
</feature>
<dbReference type="RefSeq" id="XP_032810574.1">
    <property type="nucleotide sequence ID" value="XM_032954683.1"/>
</dbReference>
<dbReference type="GO" id="GO:0005576">
    <property type="term" value="C:extracellular region"/>
    <property type="evidence" value="ECO:0007669"/>
    <property type="project" value="UniProtKB-SubCell"/>
</dbReference>
<dbReference type="AlphaFoldDB" id="A0A1S5RIK6"/>
<dbReference type="OrthoDB" id="9837731at2759"/>
<dbReference type="Gene3D" id="6.10.250.1920">
    <property type="match status" value="1"/>
</dbReference>
<evidence type="ECO:0000313" key="11">
    <source>
        <dbReference type="EMBL" id="ANT96494.1"/>
    </source>
</evidence>
<keyword evidence="4" id="KW-0165">Cleavage on pair of basic residues</keyword>
<keyword evidence="12" id="KW-1185">Reference proteome</keyword>
<feature type="compositionally biased region" description="Gly residues" evidence="8">
    <location>
        <begin position="126"/>
        <end position="135"/>
    </location>
</feature>
<feature type="domain" description="Corticotropin-releasing factor" evidence="10">
    <location>
        <begin position="147"/>
        <end position="186"/>
    </location>
</feature>
<dbReference type="InterPro" id="IPR003620">
    <property type="entry name" value="Urocortin_CRF"/>
</dbReference>
<protein>
    <submittedName>
        <fullName evidence="13">Corticoliberin-like</fullName>
    </submittedName>
    <submittedName>
        <fullName evidence="11">Corticotropin releasing hormone</fullName>
    </submittedName>
</protein>
<evidence type="ECO:0000259" key="10">
    <source>
        <dbReference type="SMART" id="SM00039"/>
    </source>
</evidence>
<dbReference type="Proteomes" id="UP001318040">
    <property type="component" value="Chromosome 15"/>
</dbReference>
<keyword evidence="7" id="KW-0027">Amidation</keyword>
<comment type="subcellular location">
    <subcellularLocation>
        <location evidence="1">Secreted</location>
    </subcellularLocation>
</comment>
<reference evidence="13" key="2">
    <citation type="submission" date="2025-04" db="UniProtKB">
        <authorList>
            <consortium name="RefSeq"/>
        </authorList>
    </citation>
    <scope>IDENTIFICATION</scope>
    <source>
        <tissue evidence="13">Sperm</tissue>
    </source>
</reference>
<dbReference type="Pfam" id="PF00473">
    <property type="entry name" value="CRF"/>
    <property type="match status" value="1"/>
</dbReference>
<evidence type="ECO:0000256" key="8">
    <source>
        <dbReference type="SAM" id="MobiDB-lite"/>
    </source>
</evidence>
<dbReference type="EMBL" id="KX446863">
    <property type="protein sequence ID" value="ANT96494.1"/>
    <property type="molecule type" value="mRNA"/>
</dbReference>
<evidence type="ECO:0000256" key="9">
    <source>
        <dbReference type="SAM" id="SignalP"/>
    </source>
</evidence>
<dbReference type="PANTHER" id="PTHR15035:SF9">
    <property type="entry name" value="CORTICOLIBERIN"/>
    <property type="match status" value="1"/>
</dbReference>
<gene>
    <name evidence="11" type="primary">CRH</name>
    <name evidence="13" type="synonym">LOC116942592</name>
</gene>
<evidence type="ECO:0000256" key="6">
    <source>
        <dbReference type="ARBA" id="ARBA00022729"/>
    </source>
</evidence>
<evidence type="ECO:0000256" key="4">
    <source>
        <dbReference type="ARBA" id="ARBA00022685"/>
    </source>
</evidence>
<evidence type="ECO:0000256" key="7">
    <source>
        <dbReference type="ARBA" id="ARBA00022815"/>
    </source>
</evidence>
<dbReference type="GO" id="GO:0005179">
    <property type="term" value="F:hormone activity"/>
    <property type="evidence" value="ECO:0007669"/>
    <property type="project" value="UniProtKB-KW"/>
</dbReference>
<feature type="chain" id="PRO_5044566000" evidence="9">
    <location>
        <begin position="26"/>
        <end position="188"/>
    </location>
</feature>
<name>A0A1S5RIK6_PETMA</name>
<keyword evidence="6 9" id="KW-0732">Signal</keyword>
<dbReference type="PANTHER" id="PTHR15035">
    <property type="entry name" value="CORTICOLIBERIN/UROCORTIN"/>
    <property type="match status" value="1"/>
</dbReference>
<keyword evidence="5" id="KW-0372">Hormone</keyword>
<dbReference type="PROSITE" id="PS00511">
    <property type="entry name" value="CRF"/>
    <property type="match status" value="1"/>
</dbReference>